<accession>A0A9N9ND01</accession>
<keyword evidence="3" id="KW-1185">Reference proteome</keyword>
<evidence type="ECO:0000256" key="1">
    <source>
        <dbReference type="SAM" id="MobiDB-lite"/>
    </source>
</evidence>
<feature type="non-terminal residue" evidence="2">
    <location>
        <position position="1"/>
    </location>
</feature>
<feature type="region of interest" description="Disordered" evidence="1">
    <location>
        <begin position="53"/>
        <end position="78"/>
    </location>
</feature>
<comment type="caution">
    <text evidence="2">The sequence shown here is derived from an EMBL/GenBank/DDBJ whole genome shotgun (WGS) entry which is preliminary data.</text>
</comment>
<reference evidence="2" key="1">
    <citation type="submission" date="2021-06" db="EMBL/GenBank/DDBJ databases">
        <authorList>
            <person name="Kallberg Y."/>
            <person name="Tangrot J."/>
            <person name="Rosling A."/>
        </authorList>
    </citation>
    <scope>NUCLEOTIDE SEQUENCE</scope>
    <source>
        <strain evidence="2">UK204</strain>
    </source>
</reference>
<feature type="compositionally biased region" description="Polar residues" evidence="1">
    <location>
        <begin position="12"/>
        <end position="26"/>
    </location>
</feature>
<gene>
    <name evidence="2" type="ORF">FCALED_LOCUS14532</name>
</gene>
<name>A0A9N9ND01_9GLOM</name>
<dbReference type="Proteomes" id="UP000789570">
    <property type="component" value="Unassembled WGS sequence"/>
</dbReference>
<proteinExistence type="predicted"/>
<sequence>NHEDNEPFLSLISRSTPKTYSNTETIEGSEDNDEVYEKRKSILDDIYAKPNELSKNENELDNYLSLEEEGKDTDPFDW</sequence>
<organism evidence="2 3">
    <name type="scientific">Funneliformis caledonium</name>
    <dbReference type="NCBI Taxonomy" id="1117310"/>
    <lineage>
        <taxon>Eukaryota</taxon>
        <taxon>Fungi</taxon>
        <taxon>Fungi incertae sedis</taxon>
        <taxon>Mucoromycota</taxon>
        <taxon>Glomeromycotina</taxon>
        <taxon>Glomeromycetes</taxon>
        <taxon>Glomerales</taxon>
        <taxon>Glomeraceae</taxon>
        <taxon>Funneliformis</taxon>
    </lineage>
</organism>
<feature type="compositionally biased region" description="Acidic residues" evidence="1">
    <location>
        <begin position="66"/>
        <end position="78"/>
    </location>
</feature>
<protein>
    <submittedName>
        <fullName evidence="2">11092_t:CDS:1</fullName>
    </submittedName>
</protein>
<dbReference type="EMBL" id="CAJVPQ010010679">
    <property type="protein sequence ID" value="CAG8723648.1"/>
    <property type="molecule type" value="Genomic_DNA"/>
</dbReference>
<feature type="region of interest" description="Disordered" evidence="1">
    <location>
        <begin position="1"/>
        <end position="33"/>
    </location>
</feature>
<evidence type="ECO:0000313" key="2">
    <source>
        <dbReference type="EMBL" id="CAG8723648.1"/>
    </source>
</evidence>
<dbReference type="AlphaFoldDB" id="A0A9N9ND01"/>
<evidence type="ECO:0000313" key="3">
    <source>
        <dbReference type="Proteomes" id="UP000789570"/>
    </source>
</evidence>
<dbReference type="OrthoDB" id="2467359at2759"/>